<evidence type="ECO:0000256" key="3">
    <source>
        <dbReference type="ARBA" id="ARBA00022692"/>
    </source>
</evidence>
<protein>
    <recommendedName>
        <fullName evidence="6">TVP38/TMEM64 family membrane protein</fullName>
    </recommendedName>
</protein>
<evidence type="ECO:0000313" key="9">
    <source>
        <dbReference type="Proteomes" id="UP000532121"/>
    </source>
</evidence>
<dbReference type="InterPro" id="IPR032816">
    <property type="entry name" value="VTT_dom"/>
</dbReference>
<dbReference type="AlphaFoldDB" id="A0A7X9QG49"/>
<evidence type="ECO:0000256" key="4">
    <source>
        <dbReference type="ARBA" id="ARBA00022989"/>
    </source>
</evidence>
<feature type="domain" description="VTT" evidence="7">
    <location>
        <begin position="74"/>
        <end position="190"/>
    </location>
</feature>
<keyword evidence="5 6" id="KW-0472">Membrane</keyword>
<dbReference type="GO" id="GO:0005886">
    <property type="term" value="C:plasma membrane"/>
    <property type="evidence" value="ECO:0007669"/>
    <property type="project" value="UniProtKB-SubCell"/>
</dbReference>
<feature type="transmembrane region" description="Helical" evidence="6">
    <location>
        <begin position="171"/>
        <end position="193"/>
    </location>
</feature>
<evidence type="ECO:0000313" key="8">
    <source>
        <dbReference type="EMBL" id="NMD49043.1"/>
    </source>
</evidence>
<dbReference type="InterPro" id="IPR015414">
    <property type="entry name" value="TMEM64"/>
</dbReference>
<evidence type="ECO:0000259" key="7">
    <source>
        <dbReference type="Pfam" id="PF09335"/>
    </source>
</evidence>
<sequence length="203" mass="23478">MKMKLSRHYLILQKTIQILGILALIASVILVIWFYKLGILNDSNALKDLVHRHRVLGPLIFILVQIFQIVFPVIPGGVTTVAGFLIFDVWLGFILNYIGIIIGSILLFLLVKWFGRKFILLFMKRETFDKYEAKLESETYEKLFIFCMLSPVSPADVMVMITGLTDMTLKRFTTIIVIAKPLSIISYSYFWIYGSKLLEHFFK</sequence>
<name>A0A7X9QG49_STRRT</name>
<comment type="caution">
    <text evidence="8">The sequence shown here is derived from an EMBL/GenBank/DDBJ whole genome shotgun (WGS) entry which is preliminary data.</text>
</comment>
<evidence type="ECO:0000256" key="5">
    <source>
        <dbReference type="ARBA" id="ARBA00023136"/>
    </source>
</evidence>
<dbReference type="RefSeq" id="WP_003090979.1">
    <property type="nucleotide sequence ID" value="NZ_CP043405.1"/>
</dbReference>
<keyword evidence="2 6" id="KW-1003">Cell membrane</keyword>
<gene>
    <name evidence="8" type="ORF">HHO37_05005</name>
</gene>
<proteinExistence type="inferred from homology"/>
<evidence type="ECO:0000256" key="2">
    <source>
        <dbReference type="ARBA" id="ARBA00022475"/>
    </source>
</evidence>
<comment type="subcellular location">
    <subcellularLocation>
        <location evidence="1 6">Cell membrane</location>
        <topology evidence="1 6">Multi-pass membrane protein</topology>
    </subcellularLocation>
</comment>
<reference evidence="8 9" key="1">
    <citation type="submission" date="2020-04" db="EMBL/GenBank/DDBJ databases">
        <title>MicrobeNet Type strains.</title>
        <authorList>
            <person name="Nicholson A.C."/>
        </authorList>
    </citation>
    <scope>NUCLEOTIDE SEQUENCE [LARGE SCALE GENOMIC DNA]</scope>
    <source>
        <strain evidence="8 9">DSM 22768</strain>
    </source>
</reference>
<dbReference type="EMBL" id="JABASA010000008">
    <property type="protein sequence ID" value="NMD49043.1"/>
    <property type="molecule type" value="Genomic_DNA"/>
</dbReference>
<dbReference type="PANTHER" id="PTHR12677:SF49">
    <property type="entry name" value="TVP38_TMEM64 FAMILY MEMBRANE PROTEIN"/>
    <property type="match status" value="1"/>
</dbReference>
<comment type="similarity">
    <text evidence="6">Belongs to the TVP38/TMEM64 family.</text>
</comment>
<keyword evidence="4 6" id="KW-1133">Transmembrane helix</keyword>
<feature type="transmembrane region" description="Helical" evidence="6">
    <location>
        <begin position="15"/>
        <end position="35"/>
    </location>
</feature>
<feature type="transmembrane region" description="Helical" evidence="6">
    <location>
        <begin position="94"/>
        <end position="115"/>
    </location>
</feature>
<dbReference type="Pfam" id="PF09335">
    <property type="entry name" value="VTT_dom"/>
    <property type="match status" value="1"/>
</dbReference>
<organism evidence="8 9">
    <name type="scientific">Streptococcus ratti</name>
    <dbReference type="NCBI Taxonomy" id="1341"/>
    <lineage>
        <taxon>Bacteria</taxon>
        <taxon>Bacillati</taxon>
        <taxon>Bacillota</taxon>
        <taxon>Bacilli</taxon>
        <taxon>Lactobacillales</taxon>
        <taxon>Streptococcaceae</taxon>
        <taxon>Streptococcus</taxon>
    </lineage>
</organism>
<feature type="transmembrane region" description="Helical" evidence="6">
    <location>
        <begin position="55"/>
        <end position="74"/>
    </location>
</feature>
<dbReference type="Proteomes" id="UP000532121">
    <property type="component" value="Unassembled WGS sequence"/>
</dbReference>
<comment type="caution">
    <text evidence="6">Lacks conserved residue(s) required for the propagation of feature annotation.</text>
</comment>
<keyword evidence="3 6" id="KW-0812">Transmembrane</keyword>
<evidence type="ECO:0000256" key="1">
    <source>
        <dbReference type="ARBA" id="ARBA00004651"/>
    </source>
</evidence>
<accession>A0A7X9QG49</accession>
<evidence type="ECO:0000256" key="6">
    <source>
        <dbReference type="RuleBase" id="RU366058"/>
    </source>
</evidence>
<dbReference type="PANTHER" id="PTHR12677">
    <property type="entry name" value="GOLGI APPARATUS MEMBRANE PROTEIN TVP38-RELATED"/>
    <property type="match status" value="1"/>
</dbReference>